<dbReference type="EMBL" id="FTPD01000067">
    <property type="protein sequence ID" value="SIT59502.1"/>
    <property type="molecule type" value="Genomic_DNA"/>
</dbReference>
<evidence type="ECO:0000313" key="1">
    <source>
        <dbReference type="EMBL" id="SIT59502.1"/>
    </source>
</evidence>
<sequence>MDSALSASFQSTFRPGAAGITIIAVPGNAISGHSHIFVAAWRSPHTCVISPADGAFMQHRPAAIIPENVKNQIIQGA</sequence>
<dbReference type="AlphaFoldDB" id="A0A1R3VKT4"/>
<organism evidence="1 2">
    <name type="scientific">Mesorhizobium prunaredense</name>
    <dbReference type="NCBI Taxonomy" id="1631249"/>
    <lineage>
        <taxon>Bacteria</taxon>
        <taxon>Pseudomonadati</taxon>
        <taxon>Pseudomonadota</taxon>
        <taxon>Alphaproteobacteria</taxon>
        <taxon>Hyphomicrobiales</taxon>
        <taxon>Phyllobacteriaceae</taxon>
        <taxon>Mesorhizobium</taxon>
    </lineage>
</organism>
<name>A0A1R3VKT4_9HYPH</name>
<protein>
    <submittedName>
        <fullName evidence="1">Uncharacterized protein</fullName>
    </submittedName>
</protein>
<dbReference type="STRING" id="1631249.BQ8794_70432"/>
<dbReference type="Proteomes" id="UP000188388">
    <property type="component" value="Unassembled WGS sequence"/>
</dbReference>
<proteinExistence type="predicted"/>
<reference evidence="2" key="1">
    <citation type="submission" date="2017-01" db="EMBL/GenBank/DDBJ databases">
        <authorList>
            <person name="Brunel B."/>
        </authorList>
    </citation>
    <scope>NUCLEOTIDE SEQUENCE [LARGE SCALE GENOMIC DNA]</scope>
</reference>
<keyword evidence="2" id="KW-1185">Reference proteome</keyword>
<evidence type="ECO:0000313" key="2">
    <source>
        <dbReference type="Proteomes" id="UP000188388"/>
    </source>
</evidence>
<accession>A0A1R3VKT4</accession>
<gene>
    <name evidence="1" type="ORF">BQ8794_70432</name>
</gene>